<dbReference type="CDD" id="cd04181">
    <property type="entry name" value="NTP_transferase"/>
    <property type="match status" value="1"/>
</dbReference>
<dbReference type="SUPFAM" id="SSF53448">
    <property type="entry name" value="Nucleotide-diphospho-sugar transferases"/>
    <property type="match status" value="1"/>
</dbReference>
<dbReference type="Proteomes" id="UP000176786">
    <property type="component" value="Unassembled WGS sequence"/>
</dbReference>
<evidence type="ECO:0000313" key="2">
    <source>
        <dbReference type="EMBL" id="OGE84978.1"/>
    </source>
</evidence>
<dbReference type="InterPro" id="IPR050486">
    <property type="entry name" value="Mannose-1P_guanyltransferase"/>
</dbReference>
<dbReference type="EMBL" id="MFES01000029">
    <property type="protein sequence ID" value="OGE84978.1"/>
    <property type="molecule type" value="Genomic_DNA"/>
</dbReference>
<organism evidence="2 3">
    <name type="scientific">Candidatus Doudnabacteria bacterium RIFCSPHIGHO2_02_FULL_46_11</name>
    <dbReference type="NCBI Taxonomy" id="1817832"/>
    <lineage>
        <taxon>Bacteria</taxon>
        <taxon>Candidatus Doudnaibacteriota</taxon>
    </lineage>
</organism>
<dbReference type="InterPro" id="IPR005835">
    <property type="entry name" value="NTP_transferase_dom"/>
</dbReference>
<evidence type="ECO:0000313" key="3">
    <source>
        <dbReference type="Proteomes" id="UP000176786"/>
    </source>
</evidence>
<reference evidence="2 3" key="1">
    <citation type="journal article" date="2016" name="Nat. Commun.">
        <title>Thousands of microbial genomes shed light on interconnected biogeochemical processes in an aquifer system.</title>
        <authorList>
            <person name="Anantharaman K."/>
            <person name="Brown C.T."/>
            <person name="Hug L.A."/>
            <person name="Sharon I."/>
            <person name="Castelle C.J."/>
            <person name="Probst A.J."/>
            <person name="Thomas B.C."/>
            <person name="Singh A."/>
            <person name="Wilkins M.J."/>
            <person name="Karaoz U."/>
            <person name="Brodie E.L."/>
            <person name="Williams K.H."/>
            <person name="Hubbard S.S."/>
            <person name="Banfield J.F."/>
        </authorList>
    </citation>
    <scope>NUCLEOTIDE SEQUENCE [LARGE SCALE GENOMIC DNA]</scope>
</reference>
<dbReference type="PANTHER" id="PTHR22572">
    <property type="entry name" value="SUGAR-1-PHOSPHATE GUANYL TRANSFERASE"/>
    <property type="match status" value="1"/>
</dbReference>
<dbReference type="STRING" id="1817832.A3J48_00585"/>
<comment type="caution">
    <text evidence="2">The sequence shown here is derived from an EMBL/GenBank/DDBJ whole genome shotgun (WGS) entry which is preliminary data.</text>
</comment>
<dbReference type="AlphaFoldDB" id="A0A1F5P4Z4"/>
<accession>A0A1F5P4Z4</accession>
<dbReference type="Pfam" id="PF00483">
    <property type="entry name" value="NTP_transferase"/>
    <property type="match status" value="1"/>
</dbReference>
<evidence type="ECO:0000259" key="1">
    <source>
        <dbReference type="Pfam" id="PF00483"/>
    </source>
</evidence>
<name>A0A1F5P4Z4_9BACT</name>
<feature type="domain" description="Nucleotidyl transferase" evidence="1">
    <location>
        <begin position="2"/>
        <end position="214"/>
    </location>
</feature>
<sequence>MKAVLLAGGDGTRLRPITYEIPKPLVPVQNKPVIEYLVDNFLSYGCEEVILIINDKHLQHFTLWKNLYCLQKGIDEGRIILVVEEKPAGSFGALMLSQPYLKDEQSFFFGNGDNVVDLNLAKLALRHQEHSGVATVSVVQQNDPQNWGVAELTNDGKIRQFHEKPVNPPTNWINPGIYLVNDEIFDYYPAGKDFSMVEQDLWPVLAKEDKLYAYFHDGQFFGTDNIERWERAIKEYKHNPPKY</sequence>
<dbReference type="InterPro" id="IPR029044">
    <property type="entry name" value="Nucleotide-diphossugar_trans"/>
</dbReference>
<gene>
    <name evidence="2" type="ORF">A3J48_00585</name>
</gene>
<proteinExistence type="predicted"/>
<protein>
    <recommendedName>
        <fullName evidence="1">Nucleotidyl transferase domain-containing protein</fullName>
    </recommendedName>
</protein>
<dbReference type="Gene3D" id="3.90.550.10">
    <property type="entry name" value="Spore Coat Polysaccharide Biosynthesis Protein SpsA, Chain A"/>
    <property type="match status" value="1"/>
</dbReference>